<comment type="caution">
    <text evidence="1">The sequence shown here is derived from an EMBL/GenBank/DDBJ whole genome shotgun (WGS) entry which is preliminary data.</text>
</comment>
<gene>
    <name evidence="1" type="ORF">G8E10_14200</name>
</gene>
<dbReference type="AlphaFoldDB" id="A0AA43ZFX5"/>
<reference evidence="1" key="1">
    <citation type="submission" date="2020-03" db="EMBL/GenBank/DDBJ databases">
        <title>Ferranicluibacter endophyticum gen. nov., sp. nov., a new genus isolated from Rubus ulmifolius Schott. stem.</title>
        <authorList>
            <person name="Roca-Couso R."/>
            <person name="Flores-Felix J.D."/>
            <person name="Igual J.M."/>
            <person name="Rivas R."/>
        </authorList>
    </citation>
    <scope>NUCLEOTIDE SEQUENCE</scope>
    <source>
        <strain evidence="1">CRRU44</strain>
    </source>
</reference>
<dbReference type="RefSeq" id="WP_167129797.1">
    <property type="nucleotide sequence ID" value="NZ_JAANCM010000006.1"/>
</dbReference>
<name>A0AA43ZFX5_9HYPH</name>
<dbReference type="EMBL" id="JAANCM010000006">
    <property type="protein sequence ID" value="NHT76889.1"/>
    <property type="molecule type" value="Genomic_DNA"/>
</dbReference>
<keyword evidence="2" id="KW-1185">Reference proteome</keyword>
<organism evidence="1 2">
    <name type="scientific">Ferranicluibacter rubi</name>
    <dbReference type="NCBI Taxonomy" id="2715133"/>
    <lineage>
        <taxon>Bacteria</taxon>
        <taxon>Pseudomonadati</taxon>
        <taxon>Pseudomonadota</taxon>
        <taxon>Alphaproteobacteria</taxon>
        <taxon>Hyphomicrobiales</taxon>
        <taxon>Rhizobiaceae</taxon>
        <taxon>Ferranicluibacter</taxon>
    </lineage>
</organism>
<dbReference type="Proteomes" id="UP001155840">
    <property type="component" value="Unassembled WGS sequence"/>
</dbReference>
<sequence>MTFEEVAPYTLLTVALSSRYVCPGCSPGIHRKGAGYPWNFWCREHDLRLDARGGRKLQDWMPEAALAMLDFNARDGAMRLSDWAHGRDDGVPSLPQLLDFLTTRHRRSSPLPLAEQPILSLAARRANHDFLTRPIVRQALLIIVPE</sequence>
<evidence type="ECO:0000313" key="1">
    <source>
        <dbReference type="EMBL" id="NHT76889.1"/>
    </source>
</evidence>
<proteinExistence type="predicted"/>
<accession>A0AA43ZFX5</accession>
<evidence type="ECO:0000313" key="2">
    <source>
        <dbReference type="Proteomes" id="UP001155840"/>
    </source>
</evidence>
<protein>
    <submittedName>
        <fullName evidence="1">Uncharacterized protein</fullName>
    </submittedName>
</protein>